<dbReference type="EMBL" id="VHLH01000055">
    <property type="protein sequence ID" value="TPW25764.1"/>
    <property type="molecule type" value="Genomic_DNA"/>
</dbReference>
<dbReference type="Pfam" id="PF13549">
    <property type="entry name" value="ATP-grasp_5"/>
    <property type="match status" value="1"/>
</dbReference>
<dbReference type="PANTHER" id="PTHR43334">
    <property type="entry name" value="ACETATE--COA LIGASE [ADP-FORMING]"/>
    <property type="match status" value="1"/>
</dbReference>
<sequence>MDVWGMGWDAERFAGILDKLVAAPEIDPIVFTLDIPASGAADGPMGVDMARTAAEYAGDKTVIFVANSAIAGVHGEIADICRKNDVPVLLGLAGAMRAIATWTRGKTTPVERDNRTQPDRTLSKDDIAAELNARIRFAEGTTVEEPDAAVEAATAFGFPVVMKGIAPNAVHKSDLGLVRVGLSDAQAVRDAFADIDGILRKSRETLGVGAIRVEAMVSDGLEVLVAGRFDPTFGPMIIVGAGGKLVEMIADSALRLGEVSVDEAAAMIAQTRLSTLLDGYRGDVAYDTEALCDAIVSVSALMARATADVKAVEINPLIVLKKGMGAIAVDMVIE</sequence>
<dbReference type="Gene3D" id="3.30.1490.20">
    <property type="entry name" value="ATP-grasp fold, A domain"/>
    <property type="match status" value="1"/>
</dbReference>
<dbReference type="InterPro" id="IPR013815">
    <property type="entry name" value="ATP_grasp_subdomain_1"/>
</dbReference>
<evidence type="ECO:0000313" key="6">
    <source>
        <dbReference type="Proteomes" id="UP000320314"/>
    </source>
</evidence>
<dbReference type="AlphaFoldDB" id="A0A506TYG8"/>
<evidence type="ECO:0000256" key="1">
    <source>
        <dbReference type="ARBA" id="ARBA00022532"/>
    </source>
</evidence>
<dbReference type="GO" id="GO:0005524">
    <property type="term" value="F:ATP binding"/>
    <property type="evidence" value="ECO:0007669"/>
    <property type="project" value="UniProtKB-KW"/>
</dbReference>
<keyword evidence="1" id="KW-0816">Tricarboxylic acid cycle</keyword>
<keyword evidence="4" id="KW-0067">ATP-binding</keyword>
<dbReference type="Gene3D" id="3.40.50.261">
    <property type="entry name" value="Succinyl-CoA synthetase domains"/>
    <property type="match status" value="1"/>
</dbReference>
<proteinExistence type="predicted"/>
<dbReference type="InterPro" id="IPR051538">
    <property type="entry name" value="Acyl-CoA_Synth/Transferase"/>
</dbReference>
<keyword evidence="6" id="KW-1185">Reference proteome</keyword>
<name>A0A506TYG8_9HYPH</name>
<evidence type="ECO:0000313" key="5">
    <source>
        <dbReference type="EMBL" id="TPW25764.1"/>
    </source>
</evidence>
<dbReference type="Proteomes" id="UP000320314">
    <property type="component" value="Unassembled WGS sequence"/>
</dbReference>
<evidence type="ECO:0000256" key="3">
    <source>
        <dbReference type="ARBA" id="ARBA00022741"/>
    </source>
</evidence>
<dbReference type="RefSeq" id="WP_141168442.1">
    <property type="nucleotide sequence ID" value="NZ_VHLH01000055.1"/>
</dbReference>
<dbReference type="InterPro" id="IPR016102">
    <property type="entry name" value="Succinyl-CoA_synth-like"/>
</dbReference>
<protein>
    <recommendedName>
        <fullName evidence="7">ATP-grasp domain-containing protein</fullName>
    </recommendedName>
</protein>
<evidence type="ECO:0008006" key="7">
    <source>
        <dbReference type="Google" id="ProtNLM"/>
    </source>
</evidence>
<evidence type="ECO:0000256" key="2">
    <source>
        <dbReference type="ARBA" id="ARBA00022598"/>
    </source>
</evidence>
<dbReference type="GO" id="GO:0016874">
    <property type="term" value="F:ligase activity"/>
    <property type="evidence" value="ECO:0007669"/>
    <property type="project" value="UniProtKB-KW"/>
</dbReference>
<accession>A0A506TYG8</accession>
<dbReference type="PANTHER" id="PTHR43334:SF1">
    <property type="entry name" value="3-HYDROXYPROPIONATE--COA LIGASE [ADP-FORMING]"/>
    <property type="match status" value="1"/>
</dbReference>
<dbReference type="GO" id="GO:0006099">
    <property type="term" value="P:tricarboxylic acid cycle"/>
    <property type="evidence" value="ECO:0007669"/>
    <property type="project" value="UniProtKB-KW"/>
</dbReference>
<gene>
    <name evidence="5" type="ORF">FJU11_17920</name>
</gene>
<dbReference type="SUPFAM" id="SSF56059">
    <property type="entry name" value="Glutathione synthetase ATP-binding domain-like"/>
    <property type="match status" value="1"/>
</dbReference>
<organism evidence="5 6">
    <name type="scientific">Pararhizobium mangrovi</name>
    <dbReference type="NCBI Taxonomy" id="2590452"/>
    <lineage>
        <taxon>Bacteria</taxon>
        <taxon>Pseudomonadati</taxon>
        <taxon>Pseudomonadota</taxon>
        <taxon>Alphaproteobacteria</taxon>
        <taxon>Hyphomicrobiales</taxon>
        <taxon>Rhizobiaceae</taxon>
        <taxon>Rhizobium/Agrobacterium group</taxon>
        <taxon>Pararhizobium</taxon>
    </lineage>
</organism>
<reference evidence="5 6" key="1">
    <citation type="submission" date="2019-06" db="EMBL/GenBank/DDBJ databases">
        <authorList>
            <person name="Li M."/>
        </authorList>
    </citation>
    <scope>NUCLEOTIDE SEQUENCE [LARGE SCALE GENOMIC DNA]</scope>
    <source>
        <strain evidence="5 6">BGMRC6574</strain>
    </source>
</reference>
<dbReference type="Gene3D" id="3.30.470.20">
    <property type="entry name" value="ATP-grasp fold, B domain"/>
    <property type="match status" value="1"/>
</dbReference>
<keyword evidence="3" id="KW-0547">Nucleotide-binding</keyword>
<dbReference type="OrthoDB" id="9807426at2"/>
<evidence type="ECO:0000256" key="4">
    <source>
        <dbReference type="ARBA" id="ARBA00022840"/>
    </source>
</evidence>
<comment type="caution">
    <text evidence="5">The sequence shown here is derived from an EMBL/GenBank/DDBJ whole genome shotgun (WGS) entry which is preliminary data.</text>
</comment>
<dbReference type="SUPFAM" id="SSF52210">
    <property type="entry name" value="Succinyl-CoA synthetase domains"/>
    <property type="match status" value="1"/>
</dbReference>
<keyword evidence="2" id="KW-0436">Ligase</keyword>